<evidence type="ECO:0000313" key="7">
    <source>
        <dbReference type="EMBL" id="SDF78120.1"/>
    </source>
</evidence>
<evidence type="ECO:0000259" key="6">
    <source>
        <dbReference type="PROSITE" id="PS50109"/>
    </source>
</evidence>
<accession>A0A1G7NY38</accession>
<dbReference type="Proteomes" id="UP000199072">
    <property type="component" value="Unassembled WGS sequence"/>
</dbReference>
<dbReference type="SMART" id="SM00387">
    <property type="entry name" value="HATPase_c"/>
    <property type="match status" value="1"/>
</dbReference>
<dbReference type="InterPro" id="IPR003018">
    <property type="entry name" value="GAF"/>
</dbReference>
<dbReference type="Gene3D" id="3.30.450.40">
    <property type="match status" value="1"/>
</dbReference>
<dbReference type="InterPro" id="IPR005467">
    <property type="entry name" value="His_kinase_dom"/>
</dbReference>
<dbReference type="GO" id="GO:0000155">
    <property type="term" value="F:phosphorelay sensor kinase activity"/>
    <property type="evidence" value="ECO:0007669"/>
    <property type="project" value="InterPro"/>
</dbReference>
<gene>
    <name evidence="7" type="ORF">SAMN05216464_13023</name>
</gene>
<dbReference type="PANTHER" id="PTHR43047">
    <property type="entry name" value="TWO-COMPONENT HISTIDINE PROTEIN KINASE"/>
    <property type="match status" value="1"/>
</dbReference>
<evidence type="ECO:0000256" key="2">
    <source>
        <dbReference type="ARBA" id="ARBA00012438"/>
    </source>
</evidence>
<dbReference type="CDD" id="cd00082">
    <property type="entry name" value="HisKA"/>
    <property type="match status" value="1"/>
</dbReference>
<dbReference type="EMBL" id="FNAI01000030">
    <property type="protein sequence ID" value="SDF78120.1"/>
    <property type="molecule type" value="Genomic_DNA"/>
</dbReference>
<dbReference type="OrthoDB" id="9811889at2"/>
<dbReference type="SUPFAM" id="SSF47384">
    <property type="entry name" value="Homodimeric domain of signal transducing histidine kinase"/>
    <property type="match status" value="1"/>
</dbReference>
<dbReference type="AlphaFoldDB" id="A0A1G7NY38"/>
<comment type="catalytic activity">
    <reaction evidence="1">
        <text>ATP + protein L-histidine = ADP + protein N-phospho-L-histidine.</text>
        <dbReference type="EC" id="2.7.13.3"/>
    </reaction>
</comment>
<dbReference type="InterPro" id="IPR036890">
    <property type="entry name" value="HATPase_C_sf"/>
</dbReference>
<dbReference type="InterPro" id="IPR004358">
    <property type="entry name" value="Sig_transdc_His_kin-like_C"/>
</dbReference>
<evidence type="ECO:0000256" key="3">
    <source>
        <dbReference type="ARBA" id="ARBA00022553"/>
    </source>
</evidence>
<sequence>MQIIEETEELVKRKSALSDYVQDLEAIQQDFNEQAKLAATVTGMQTCLINLVDIDLQWTIGSFGSRLPQLTSEESVCQYTILRDVPFEVNDLSNDQRFACMKRVRASGLKYYYGIPLRSANGSKIGAICVLDRQQTGLSVANKEVLQMIAEQVARRLEDIRKMNLLRKQLSASERLKWMLAHDIRGPLQGISGLGQLALEELEDNRDDEIPDYLRHVTQGSDALLDLTNEILSENDNAVALSEIGDLRNRVMRLFMPALLNKRLAFTFKIAPEADRVPLPAPGLLQAISNLIANAIKFTPEGGQIAVQITIKTIDEIEHLYFTITDTGVGMDEMTRQHILSGDSTSTRGTAGENGSGLGLIMVRKLMETCHGRLSIHSVPGLGTTFKMSLLIGAGPTFYD</sequence>
<dbReference type="InterPro" id="IPR003661">
    <property type="entry name" value="HisK_dim/P_dom"/>
</dbReference>
<dbReference type="PROSITE" id="PS50109">
    <property type="entry name" value="HIS_KIN"/>
    <property type="match status" value="1"/>
</dbReference>
<dbReference type="PRINTS" id="PR00344">
    <property type="entry name" value="BCTRLSENSOR"/>
</dbReference>
<keyword evidence="5 7" id="KW-0418">Kinase</keyword>
<keyword evidence="3" id="KW-0597">Phosphoprotein</keyword>
<dbReference type="InterPro" id="IPR036097">
    <property type="entry name" value="HisK_dim/P_sf"/>
</dbReference>
<keyword evidence="8" id="KW-1185">Reference proteome</keyword>
<protein>
    <recommendedName>
        <fullName evidence="2">histidine kinase</fullName>
        <ecNumber evidence="2">2.7.13.3</ecNumber>
    </recommendedName>
</protein>
<reference evidence="7 8" key="1">
    <citation type="submission" date="2016-10" db="EMBL/GenBank/DDBJ databases">
        <authorList>
            <person name="de Groot N.N."/>
        </authorList>
    </citation>
    <scope>NUCLEOTIDE SEQUENCE [LARGE SCALE GENOMIC DNA]</scope>
    <source>
        <strain evidence="7 8">47C3B</strain>
    </source>
</reference>
<proteinExistence type="predicted"/>
<evidence type="ECO:0000256" key="4">
    <source>
        <dbReference type="ARBA" id="ARBA00022679"/>
    </source>
</evidence>
<feature type="domain" description="Histidine kinase" evidence="6">
    <location>
        <begin position="179"/>
        <end position="394"/>
    </location>
</feature>
<organism evidence="7 8">
    <name type="scientific">Mucilaginibacter pineti</name>
    <dbReference type="NCBI Taxonomy" id="1391627"/>
    <lineage>
        <taxon>Bacteria</taxon>
        <taxon>Pseudomonadati</taxon>
        <taxon>Bacteroidota</taxon>
        <taxon>Sphingobacteriia</taxon>
        <taxon>Sphingobacteriales</taxon>
        <taxon>Sphingobacteriaceae</taxon>
        <taxon>Mucilaginibacter</taxon>
    </lineage>
</organism>
<dbReference type="Pfam" id="PF02518">
    <property type="entry name" value="HATPase_c"/>
    <property type="match status" value="1"/>
</dbReference>
<dbReference type="Pfam" id="PF01590">
    <property type="entry name" value="GAF"/>
    <property type="match status" value="1"/>
</dbReference>
<dbReference type="Gene3D" id="3.30.565.10">
    <property type="entry name" value="Histidine kinase-like ATPase, C-terminal domain"/>
    <property type="match status" value="1"/>
</dbReference>
<dbReference type="STRING" id="1391627.SAMN05216464_13023"/>
<evidence type="ECO:0000256" key="1">
    <source>
        <dbReference type="ARBA" id="ARBA00000085"/>
    </source>
</evidence>
<dbReference type="InterPro" id="IPR003594">
    <property type="entry name" value="HATPase_dom"/>
</dbReference>
<evidence type="ECO:0000256" key="5">
    <source>
        <dbReference type="ARBA" id="ARBA00022777"/>
    </source>
</evidence>
<dbReference type="CDD" id="cd00075">
    <property type="entry name" value="HATPase"/>
    <property type="match status" value="1"/>
</dbReference>
<dbReference type="Pfam" id="PF00512">
    <property type="entry name" value="HisKA"/>
    <property type="match status" value="1"/>
</dbReference>
<dbReference type="SUPFAM" id="SSF55781">
    <property type="entry name" value="GAF domain-like"/>
    <property type="match status" value="1"/>
</dbReference>
<dbReference type="Gene3D" id="1.10.287.130">
    <property type="match status" value="1"/>
</dbReference>
<dbReference type="SMART" id="SM00065">
    <property type="entry name" value="GAF"/>
    <property type="match status" value="1"/>
</dbReference>
<dbReference type="EC" id="2.7.13.3" evidence="2"/>
<evidence type="ECO:0000313" key="8">
    <source>
        <dbReference type="Proteomes" id="UP000199072"/>
    </source>
</evidence>
<keyword evidence="4" id="KW-0808">Transferase</keyword>
<dbReference type="RefSeq" id="WP_091157743.1">
    <property type="nucleotide sequence ID" value="NZ_FNAI01000030.1"/>
</dbReference>
<name>A0A1G7NY38_9SPHI</name>
<dbReference type="SUPFAM" id="SSF55874">
    <property type="entry name" value="ATPase domain of HSP90 chaperone/DNA topoisomerase II/histidine kinase"/>
    <property type="match status" value="1"/>
</dbReference>
<dbReference type="InterPro" id="IPR029016">
    <property type="entry name" value="GAF-like_dom_sf"/>
</dbReference>